<feature type="domain" description="Zn(2)-C6 fungal-type" evidence="2">
    <location>
        <begin position="14"/>
        <end position="44"/>
    </location>
</feature>
<dbReference type="PROSITE" id="PS00463">
    <property type="entry name" value="ZN2_CY6_FUNGAL_1"/>
    <property type="match status" value="1"/>
</dbReference>
<dbReference type="GO" id="GO:0008270">
    <property type="term" value="F:zinc ion binding"/>
    <property type="evidence" value="ECO:0007669"/>
    <property type="project" value="InterPro"/>
</dbReference>
<dbReference type="CDD" id="cd00067">
    <property type="entry name" value="GAL4"/>
    <property type="match status" value="1"/>
</dbReference>
<dbReference type="EMBL" id="JAGSXJ010000027">
    <property type="protein sequence ID" value="KAH6672661.1"/>
    <property type="molecule type" value="Genomic_DNA"/>
</dbReference>
<proteinExistence type="predicted"/>
<evidence type="ECO:0000313" key="3">
    <source>
        <dbReference type="EMBL" id="KAH6672661.1"/>
    </source>
</evidence>
<accession>A0A9P9A8D6</accession>
<dbReference type="Gene3D" id="4.10.240.10">
    <property type="entry name" value="Zn(2)-C6 fungal-type DNA-binding domain"/>
    <property type="match status" value="1"/>
</dbReference>
<dbReference type="OrthoDB" id="5350673at2759"/>
<evidence type="ECO:0000256" key="1">
    <source>
        <dbReference type="ARBA" id="ARBA00023242"/>
    </source>
</evidence>
<dbReference type="PANTHER" id="PTHR47784:SF5">
    <property type="entry name" value="STEROL UPTAKE CONTROL PROTEIN 2"/>
    <property type="match status" value="1"/>
</dbReference>
<protein>
    <recommendedName>
        <fullName evidence="2">Zn(2)-C6 fungal-type domain-containing protein</fullName>
    </recommendedName>
</protein>
<keyword evidence="4" id="KW-1185">Reference proteome</keyword>
<dbReference type="PROSITE" id="PS50048">
    <property type="entry name" value="ZN2_CY6_FUNGAL_2"/>
    <property type="match status" value="1"/>
</dbReference>
<dbReference type="SMART" id="SM00066">
    <property type="entry name" value="GAL4"/>
    <property type="match status" value="1"/>
</dbReference>
<reference evidence="3" key="1">
    <citation type="journal article" date="2021" name="Nat. Commun.">
        <title>Genetic determinants of endophytism in the Arabidopsis root mycobiome.</title>
        <authorList>
            <person name="Mesny F."/>
            <person name="Miyauchi S."/>
            <person name="Thiergart T."/>
            <person name="Pickel B."/>
            <person name="Atanasova L."/>
            <person name="Karlsson M."/>
            <person name="Huettel B."/>
            <person name="Barry K.W."/>
            <person name="Haridas S."/>
            <person name="Chen C."/>
            <person name="Bauer D."/>
            <person name="Andreopoulos W."/>
            <person name="Pangilinan J."/>
            <person name="LaButti K."/>
            <person name="Riley R."/>
            <person name="Lipzen A."/>
            <person name="Clum A."/>
            <person name="Drula E."/>
            <person name="Henrissat B."/>
            <person name="Kohler A."/>
            <person name="Grigoriev I.V."/>
            <person name="Martin F.M."/>
            <person name="Hacquard S."/>
        </authorList>
    </citation>
    <scope>NUCLEOTIDE SEQUENCE</scope>
    <source>
        <strain evidence="3">MPI-SDFR-AT-0117</strain>
    </source>
</reference>
<evidence type="ECO:0000259" key="2">
    <source>
        <dbReference type="PROSITE" id="PS50048"/>
    </source>
</evidence>
<dbReference type="InterPro" id="IPR053157">
    <property type="entry name" value="Sterol_Uptake_Regulator"/>
</dbReference>
<dbReference type="InterPro" id="IPR001138">
    <property type="entry name" value="Zn2Cys6_DnaBD"/>
</dbReference>
<dbReference type="Pfam" id="PF00172">
    <property type="entry name" value="Zn_clus"/>
    <property type="match status" value="1"/>
</dbReference>
<dbReference type="SUPFAM" id="SSF57701">
    <property type="entry name" value="Zn2/Cys6 DNA-binding domain"/>
    <property type="match status" value="1"/>
</dbReference>
<dbReference type="AlphaFoldDB" id="A0A9P9A8D6"/>
<dbReference type="InterPro" id="IPR036864">
    <property type="entry name" value="Zn2-C6_fun-type_DNA-bd_sf"/>
</dbReference>
<dbReference type="PANTHER" id="PTHR47784">
    <property type="entry name" value="STEROL UPTAKE CONTROL PROTEIN 2"/>
    <property type="match status" value="1"/>
</dbReference>
<gene>
    <name evidence="3" type="ORF">F5X68DRAFT_246947</name>
</gene>
<dbReference type="GO" id="GO:0001228">
    <property type="term" value="F:DNA-binding transcription activator activity, RNA polymerase II-specific"/>
    <property type="evidence" value="ECO:0007669"/>
    <property type="project" value="TreeGrafter"/>
</dbReference>
<dbReference type="Proteomes" id="UP000770015">
    <property type="component" value="Unassembled WGS sequence"/>
</dbReference>
<sequence length="378" mass="42507">MIRRRKGHRKSREGCVQCKERHSKCSEVHPACLQCQRAGTRCSFSSPTISRPPINEDSLADLELLEHWHRNPVTGDLSETTRHLQYDLVRLGFSHHYLLNSILGLTALELYSRDRTVTKWYDRAVAHQQTAITRARPHFETVDQAQHQALLGFSAFTSMYTIAEPNYRPLAVRSQQTHFDPVEELMKALCFSRSTMTFVYQNFPSALVSGCFILSKFVDTNQDTVQGLEERFPQLAAIRGLVERDCAEEEGKACIKAANMMFRRIATLTDNFGTPEASKVIWGWGLEVPQPFLDMCLAKHPVALAILAHFPVLQGFYQEHWCMSGWPRGLLQFITGVLGPSWEGLLKWPRDIALGSGLPAQNALPSPVPSPAAGSCLT</sequence>
<keyword evidence="1" id="KW-0539">Nucleus</keyword>
<comment type="caution">
    <text evidence="3">The sequence shown here is derived from an EMBL/GenBank/DDBJ whole genome shotgun (WGS) entry which is preliminary data.</text>
</comment>
<organism evidence="3 4">
    <name type="scientific">Plectosphaerella plurivora</name>
    <dbReference type="NCBI Taxonomy" id="936078"/>
    <lineage>
        <taxon>Eukaryota</taxon>
        <taxon>Fungi</taxon>
        <taxon>Dikarya</taxon>
        <taxon>Ascomycota</taxon>
        <taxon>Pezizomycotina</taxon>
        <taxon>Sordariomycetes</taxon>
        <taxon>Hypocreomycetidae</taxon>
        <taxon>Glomerellales</taxon>
        <taxon>Plectosphaerellaceae</taxon>
        <taxon>Plectosphaerella</taxon>
    </lineage>
</organism>
<evidence type="ECO:0000313" key="4">
    <source>
        <dbReference type="Proteomes" id="UP000770015"/>
    </source>
</evidence>
<name>A0A9P9A8D6_9PEZI</name>